<keyword evidence="3" id="KW-1185">Reference proteome</keyword>
<reference evidence="2 3" key="1">
    <citation type="submission" date="2022-05" db="EMBL/GenBank/DDBJ databases">
        <title>Genome Sequencing of Bee-Associated Microbes.</title>
        <authorList>
            <person name="Dunlap C."/>
        </authorList>
    </citation>
    <scope>NUCLEOTIDE SEQUENCE [LARGE SCALE GENOMIC DNA]</scope>
    <source>
        <strain evidence="2 3">NRRL NRS-1438</strain>
    </source>
</reference>
<sequence>MSPSSYSGLHIGLVGCGNWGRNILRDLKQLGVTASVVACSEASIANAIAYGADNIVASIEAMDTAIDGYVIASITTAHLENIHALLPRRRPIYTEKPAGTKLDEVEKLASEANGLIHVMHKWRYHPGVNALAALAQSEELGKMKGLRLQRTNWGKQHKDVDCALHLLPHDLSIILHMGYLPSVDTAIPNPLGDSHYGFVATLSDLERDIYVTLDVNHISPGNVRSCAVGFENGVAALTGSSAEGITVCRFNADQPPEVRPIPQELPLVKQLQMFLNYLRGGPPPLSSIEEELLIMRRISAVRTQLYGGDS</sequence>
<feature type="domain" description="Gfo/Idh/MocA-like oxidoreductase N-terminal" evidence="1">
    <location>
        <begin position="10"/>
        <end position="113"/>
    </location>
</feature>
<protein>
    <submittedName>
        <fullName evidence="2">Gfo/Idh/MocA family oxidoreductase</fullName>
    </submittedName>
</protein>
<dbReference type="InterPro" id="IPR000683">
    <property type="entry name" value="Gfo/Idh/MocA-like_OxRdtase_N"/>
</dbReference>
<dbReference type="PANTHER" id="PTHR43377:SF6">
    <property type="entry name" value="GFO_IDH_MOCA-LIKE OXIDOREDUCTASE N-TERMINAL DOMAIN-CONTAINING PROTEIN"/>
    <property type="match status" value="1"/>
</dbReference>
<dbReference type="Pfam" id="PF01408">
    <property type="entry name" value="GFO_IDH_MocA"/>
    <property type="match status" value="1"/>
</dbReference>
<dbReference type="RefSeq" id="WP_268601655.1">
    <property type="nucleotide sequence ID" value="NZ_JAMDLV010000021.1"/>
</dbReference>
<evidence type="ECO:0000313" key="3">
    <source>
        <dbReference type="Proteomes" id="UP001207626"/>
    </source>
</evidence>
<comment type="caution">
    <text evidence="2">The sequence shown here is derived from an EMBL/GenBank/DDBJ whole genome shotgun (WGS) entry which is preliminary data.</text>
</comment>
<dbReference type="Proteomes" id="UP001207626">
    <property type="component" value="Unassembled WGS sequence"/>
</dbReference>
<dbReference type="Gene3D" id="3.30.360.10">
    <property type="entry name" value="Dihydrodipicolinate Reductase, domain 2"/>
    <property type="match status" value="1"/>
</dbReference>
<dbReference type="SUPFAM" id="SSF51735">
    <property type="entry name" value="NAD(P)-binding Rossmann-fold domains"/>
    <property type="match status" value="1"/>
</dbReference>
<dbReference type="InterPro" id="IPR051450">
    <property type="entry name" value="Gfo/Idh/MocA_Oxidoreductases"/>
</dbReference>
<proteinExistence type="predicted"/>
<dbReference type="InterPro" id="IPR036291">
    <property type="entry name" value="NAD(P)-bd_dom_sf"/>
</dbReference>
<accession>A0ABT4DZ35</accession>
<name>A0ABT4DZ35_9BACL</name>
<gene>
    <name evidence="2" type="ORF">M5X09_16415</name>
</gene>
<dbReference type="EMBL" id="JAMDLW010000022">
    <property type="protein sequence ID" value="MCY9521236.1"/>
    <property type="molecule type" value="Genomic_DNA"/>
</dbReference>
<dbReference type="Gene3D" id="3.40.50.720">
    <property type="entry name" value="NAD(P)-binding Rossmann-like Domain"/>
    <property type="match status" value="1"/>
</dbReference>
<evidence type="ECO:0000259" key="1">
    <source>
        <dbReference type="Pfam" id="PF01408"/>
    </source>
</evidence>
<dbReference type="PANTHER" id="PTHR43377">
    <property type="entry name" value="BILIVERDIN REDUCTASE A"/>
    <property type="match status" value="1"/>
</dbReference>
<organism evidence="2 3">
    <name type="scientific">Paenibacillus apiarius</name>
    <dbReference type="NCBI Taxonomy" id="46240"/>
    <lineage>
        <taxon>Bacteria</taxon>
        <taxon>Bacillati</taxon>
        <taxon>Bacillota</taxon>
        <taxon>Bacilli</taxon>
        <taxon>Bacillales</taxon>
        <taxon>Paenibacillaceae</taxon>
        <taxon>Paenibacillus</taxon>
    </lineage>
</organism>
<evidence type="ECO:0000313" key="2">
    <source>
        <dbReference type="EMBL" id="MCY9521236.1"/>
    </source>
</evidence>